<dbReference type="Proteomes" id="UP000192472">
    <property type="component" value="Unassembled WGS sequence"/>
</dbReference>
<dbReference type="AlphaFoldDB" id="A0A1W2GFE7"/>
<feature type="transmembrane region" description="Helical" evidence="1">
    <location>
        <begin position="7"/>
        <end position="26"/>
    </location>
</feature>
<gene>
    <name evidence="2" type="ORF">SAMN04488029_2476</name>
</gene>
<evidence type="ECO:0000313" key="3">
    <source>
        <dbReference type="Proteomes" id="UP000192472"/>
    </source>
</evidence>
<keyword evidence="3" id="KW-1185">Reference proteome</keyword>
<accession>A0A1W2GFE7</accession>
<keyword evidence="1" id="KW-1133">Transmembrane helix</keyword>
<proteinExistence type="predicted"/>
<organism evidence="2 3">
    <name type="scientific">Reichenbachiella faecimaris</name>
    <dbReference type="NCBI Taxonomy" id="692418"/>
    <lineage>
        <taxon>Bacteria</taxon>
        <taxon>Pseudomonadati</taxon>
        <taxon>Bacteroidota</taxon>
        <taxon>Cytophagia</taxon>
        <taxon>Cytophagales</taxon>
        <taxon>Reichenbachiellaceae</taxon>
        <taxon>Reichenbachiella</taxon>
    </lineage>
</organism>
<sequence length="80" mass="9470">MKKLIEIIFYFGITLTFFAILIVRYYNYLNGYIVVIPAITSFFALLIITFIDIKSYNKLVYPWGYLAFIILATYLVVNFF</sequence>
<feature type="transmembrane region" description="Helical" evidence="1">
    <location>
        <begin position="32"/>
        <end position="53"/>
    </location>
</feature>
<protein>
    <submittedName>
        <fullName evidence="2">Uncharacterized protein</fullName>
    </submittedName>
</protein>
<feature type="transmembrane region" description="Helical" evidence="1">
    <location>
        <begin position="60"/>
        <end position="77"/>
    </location>
</feature>
<evidence type="ECO:0000256" key="1">
    <source>
        <dbReference type="SAM" id="Phobius"/>
    </source>
</evidence>
<keyword evidence="1" id="KW-0472">Membrane</keyword>
<keyword evidence="1" id="KW-0812">Transmembrane</keyword>
<dbReference type="STRING" id="692418.SAMN04488029_2476"/>
<reference evidence="2 3" key="1">
    <citation type="submission" date="2017-04" db="EMBL/GenBank/DDBJ databases">
        <authorList>
            <person name="Afonso C.L."/>
            <person name="Miller P.J."/>
            <person name="Scott M.A."/>
            <person name="Spackman E."/>
            <person name="Goraichik I."/>
            <person name="Dimitrov K.M."/>
            <person name="Suarez D.L."/>
            <person name="Swayne D.E."/>
        </authorList>
    </citation>
    <scope>NUCLEOTIDE SEQUENCE [LARGE SCALE GENOMIC DNA]</scope>
    <source>
        <strain evidence="2 3">DSM 26133</strain>
    </source>
</reference>
<name>A0A1W2GFE7_REIFA</name>
<evidence type="ECO:0000313" key="2">
    <source>
        <dbReference type="EMBL" id="SMD35367.1"/>
    </source>
</evidence>
<dbReference type="EMBL" id="FWYF01000002">
    <property type="protein sequence ID" value="SMD35367.1"/>
    <property type="molecule type" value="Genomic_DNA"/>
</dbReference>